<dbReference type="PANTHER" id="PTHR30450">
    <property type="entry name" value="ABC TRANSPORTER PERMEASE"/>
    <property type="match status" value="1"/>
</dbReference>
<reference evidence="10" key="2">
    <citation type="submission" date="2021-04" db="EMBL/GenBank/DDBJ databases">
        <authorList>
            <person name="Dong X."/>
        </authorList>
    </citation>
    <scope>NUCLEOTIDE SEQUENCE</scope>
    <source>
        <strain evidence="10">ZWT</strain>
    </source>
</reference>
<name>A0A9J6P548_9CLOT</name>
<feature type="transmembrane region" description="Helical" evidence="8">
    <location>
        <begin position="15"/>
        <end position="37"/>
    </location>
</feature>
<keyword evidence="7 8" id="KW-0472">Membrane</keyword>
<evidence type="ECO:0000313" key="10">
    <source>
        <dbReference type="EMBL" id="MCM1990917.1"/>
    </source>
</evidence>
<feature type="transmembrane region" description="Helical" evidence="8">
    <location>
        <begin position="144"/>
        <end position="166"/>
    </location>
</feature>
<keyword evidence="3 8" id="KW-0813">Transport</keyword>
<dbReference type="PANTHER" id="PTHR30450:SF1">
    <property type="entry name" value="D-METHIONINE TRANSPORT SYSTEM PERMEASE PROTEIN METI-RELATED"/>
    <property type="match status" value="1"/>
</dbReference>
<dbReference type="GO" id="GO:0048473">
    <property type="term" value="P:D-methionine transmembrane transport"/>
    <property type="evidence" value="ECO:0007669"/>
    <property type="project" value="TreeGrafter"/>
</dbReference>
<dbReference type="Gene3D" id="1.10.3720.10">
    <property type="entry name" value="MetI-like"/>
    <property type="match status" value="1"/>
</dbReference>
<dbReference type="RefSeq" id="WP_250860027.1">
    <property type="nucleotide sequence ID" value="NZ_JAGSOJ010000003.1"/>
</dbReference>
<keyword evidence="11" id="KW-1185">Reference proteome</keyword>
<comment type="subcellular location">
    <subcellularLocation>
        <location evidence="1 8">Cell membrane</location>
        <topology evidence="1 8">Multi-pass membrane protein</topology>
    </subcellularLocation>
</comment>
<dbReference type="EMBL" id="JAGSOJ010000003">
    <property type="protein sequence ID" value="MCM1990917.1"/>
    <property type="molecule type" value="Genomic_DNA"/>
</dbReference>
<dbReference type="InterPro" id="IPR000515">
    <property type="entry name" value="MetI-like"/>
</dbReference>
<dbReference type="InterPro" id="IPR035906">
    <property type="entry name" value="MetI-like_sf"/>
</dbReference>
<evidence type="ECO:0000256" key="6">
    <source>
        <dbReference type="ARBA" id="ARBA00022989"/>
    </source>
</evidence>
<dbReference type="GO" id="GO:0005886">
    <property type="term" value="C:plasma membrane"/>
    <property type="evidence" value="ECO:0007669"/>
    <property type="project" value="UniProtKB-SubCell"/>
</dbReference>
<dbReference type="Proteomes" id="UP001056429">
    <property type="component" value="Unassembled WGS sequence"/>
</dbReference>
<keyword evidence="5 8" id="KW-0812">Transmembrane</keyword>
<evidence type="ECO:0000256" key="7">
    <source>
        <dbReference type="ARBA" id="ARBA00023136"/>
    </source>
</evidence>
<reference evidence="10" key="1">
    <citation type="journal article" date="2021" name="mSystems">
        <title>Bacteria and Archaea Synergistically Convert Glycine Betaine to Biogenic Methane in the Formosa Cold Seep of the South China Sea.</title>
        <authorList>
            <person name="Li L."/>
            <person name="Zhang W."/>
            <person name="Zhang S."/>
            <person name="Song L."/>
            <person name="Sun Q."/>
            <person name="Zhang H."/>
            <person name="Xiang H."/>
            <person name="Dong X."/>
        </authorList>
    </citation>
    <scope>NUCLEOTIDE SEQUENCE</scope>
    <source>
        <strain evidence="10">ZWT</strain>
    </source>
</reference>
<feature type="transmembrane region" description="Helical" evidence="8">
    <location>
        <begin position="186"/>
        <end position="205"/>
    </location>
</feature>
<gene>
    <name evidence="10" type="ORF">KDK92_14390</name>
</gene>
<feature type="domain" description="ABC transmembrane type-1" evidence="9">
    <location>
        <begin position="11"/>
        <end position="205"/>
    </location>
</feature>
<sequence length="215" mass="23258">MRLLELLLPSTLETLYMVSISILFTIIIGLPLGVLLVVTEETTILPNKFINTILSWIVNIGRSVPFVILMIAVTPFTRFIVGTSIGTNAAIVPLIFASIPFFARIVESALKELPPGIIEAAHAMGTPPKLIILRVMIPEALSQLILGTTITLIAQIGYSAMAGIIGGGGLGDLAIRFGYQRSQNDVLFASVLVLICLVMLIQFCGNKLSNYYNKK</sequence>
<proteinExistence type="inferred from homology"/>
<comment type="similarity">
    <text evidence="2">Belongs to the binding-protein-dependent transport system permease family. CysTW subfamily.</text>
</comment>
<dbReference type="AlphaFoldDB" id="A0A9J6P548"/>
<protein>
    <submittedName>
        <fullName evidence="10">ABC transporter permease</fullName>
    </submittedName>
</protein>
<keyword evidence="4" id="KW-1003">Cell membrane</keyword>
<comment type="caution">
    <text evidence="10">The sequence shown here is derived from an EMBL/GenBank/DDBJ whole genome shotgun (WGS) entry which is preliminary data.</text>
</comment>
<feature type="transmembrane region" description="Helical" evidence="8">
    <location>
        <begin position="49"/>
        <end position="73"/>
    </location>
</feature>
<evidence type="ECO:0000256" key="3">
    <source>
        <dbReference type="ARBA" id="ARBA00022448"/>
    </source>
</evidence>
<evidence type="ECO:0000256" key="4">
    <source>
        <dbReference type="ARBA" id="ARBA00022475"/>
    </source>
</evidence>
<keyword evidence="6 8" id="KW-1133">Transmembrane helix</keyword>
<evidence type="ECO:0000256" key="8">
    <source>
        <dbReference type="RuleBase" id="RU363032"/>
    </source>
</evidence>
<dbReference type="FunFam" id="1.10.3720.10:FF:000002">
    <property type="entry name" value="D-methionine ABC transporter permease MetI"/>
    <property type="match status" value="1"/>
</dbReference>
<organism evidence="10 11">
    <name type="scientific">Oceanirhabdus seepicola</name>
    <dbReference type="NCBI Taxonomy" id="2828781"/>
    <lineage>
        <taxon>Bacteria</taxon>
        <taxon>Bacillati</taxon>
        <taxon>Bacillota</taxon>
        <taxon>Clostridia</taxon>
        <taxon>Eubacteriales</taxon>
        <taxon>Clostridiaceae</taxon>
        <taxon>Oceanirhabdus</taxon>
    </lineage>
</organism>
<dbReference type="NCBIfam" id="NF008049">
    <property type="entry name" value="PRK10782.1"/>
    <property type="match status" value="1"/>
</dbReference>
<evidence type="ECO:0000256" key="5">
    <source>
        <dbReference type="ARBA" id="ARBA00022692"/>
    </source>
</evidence>
<accession>A0A9J6P548</accession>
<evidence type="ECO:0000256" key="2">
    <source>
        <dbReference type="ARBA" id="ARBA00007069"/>
    </source>
</evidence>
<dbReference type="CDD" id="cd06261">
    <property type="entry name" value="TM_PBP2"/>
    <property type="match status" value="1"/>
</dbReference>
<dbReference type="Pfam" id="PF00528">
    <property type="entry name" value="BPD_transp_1"/>
    <property type="match status" value="1"/>
</dbReference>
<evidence type="ECO:0000259" key="9">
    <source>
        <dbReference type="PROSITE" id="PS50928"/>
    </source>
</evidence>
<dbReference type="PROSITE" id="PS50928">
    <property type="entry name" value="ABC_TM1"/>
    <property type="match status" value="1"/>
</dbReference>
<feature type="transmembrane region" description="Helical" evidence="8">
    <location>
        <begin position="79"/>
        <end position="103"/>
    </location>
</feature>
<dbReference type="SUPFAM" id="SSF161098">
    <property type="entry name" value="MetI-like"/>
    <property type="match status" value="1"/>
</dbReference>
<dbReference type="InterPro" id="IPR051322">
    <property type="entry name" value="AA_ABC_Transporter_Permease"/>
</dbReference>
<evidence type="ECO:0000313" key="11">
    <source>
        <dbReference type="Proteomes" id="UP001056429"/>
    </source>
</evidence>
<evidence type="ECO:0000256" key="1">
    <source>
        <dbReference type="ARBA" id="ARBA00004651"/>
    </source>
</evidence>